<protein>
    <submittedName>
        <fullName evidence="3">Uncharacterized protein</fullName>
    </submittedName>
</protein>
<accession>A0A815YP36</accession>
<keyword evidence="2" id="KW-0472">Membrane</keyword>
<dbReference type="Proteomes" id="UP000681722">
    <property type="component" value="Unassembled WGS sequence"/>
</dbReference>
<name>A0A815YP36_9BILA</name>
<dbReference type="EMBL" id="CAJNOQ010030163">
    <property type="protein sequence ID" value="CAF1573075.1"/>
    <property type="molecule type" value="Genomic_DNA"/>
</dbReference>
<dbReference type="AlphaFoldDB" id="A0A815YP36"/>
<evidence type="ECO:0000313" key="3">
    <source>
        <dbReference type="EMBL" id="CAF1573075.1"/>
    </source>
</evidence>
<evidence type="ECO:0000256" key="2">
    <source>
        <dbReference type="SAM" id="Phobius"/>
    </source>
</evidence>
<keyword evidence="2" id="KW-0812">Transmembrane</keyword>
<evidence type="ECO:0000313" key="5">
    <source>
        <dbReference type="Proteomes" id="UP000663829"/>
    </source>
</evidence>
<dbReference type="Proteomes" id="UP000663829">
    <property type="component" value="Unassembled WGS sequence"/>
</dbReference>
<proteinExistence type="predicted"/>
<sequence>MSLVIPSAVESLSDTSDPSDHTELAGTIIVSTNNNGSINATLLAHPRIQSRSRGNLYGPNNDVYDWQTSNTRGTVTFDINQVSQPLRDAILDLANSYDQLGSPGNWYRTEAHAFDDTHYTHIEGTSAVWANVLNNGVILTHALFRQFVEALGINALSRFRNKKFQTTTYFISHGGVSVATIVFYFQYYNA</sequence>
<feature type="transmembrane region" description="Helical" evidence="2">
    <location>
        <begin position="168"/>
        <end position="187"/>
    </location>
</feature>
<keyword evidence="2" id="KW-1133">Transmembrane helix</keyword>
<comment type="caution">
    <text evidence="3">The sequence shown here is derived from an EMBL/GenBank/DDBJ whole genome shotgun (WGS) entry which is preliminary data.</text>
</comment>
<evidence type="ECO:0000256" key="1">
    <source>
        <dbReference type="SAM" id="MobiDB-lite"/>
    </source>
</evidence>
<evidence type="ECO:0000313" key="4">
    <source>
        <dbReference type="EMBL" id="CAF4436916.1"/>
    </source>
</evidence>
<dbReference type="EMBL" id="CAJOBC010096013">
    <property type="protein sequence ID" value="CAF4436916.1"/>
    <property type="molecule type" value="Genomic_DNA"/>
</dbReference>
<reference evidence="3" key="1">
    <citation type="submission" date="2021-02" db="EMBL/GenBank/DDBJ databases">
        <authorList>
            <person name="Nowell W R."/>
        </authorList>
    </citation>
    <scope>NUCLEOTIDE SEQUENCE</scope>
</reference>
<keyword evidence="5" id="KW-1185">Reference proteome</keyword>
<organism evidence="3 5">
    <name type="scientific">Didymodactylos carnosus</name>
    <dbReference type="NCBI Taxonomy" id="1234261"/>
    <lineage>
        <taxon>Eukaryota</taxon>
        <taxon>Metazoa</taxon>
        <taxon>Spiralia</taxon>
        <taxon>Gnathifera</taxon>
        <taxon>Rotifera</taxon>
        <taxon>Eurotatoria</taxon>
        <taxon>Bdelloidea</taxon>
        <taxon>Philodinida</taxon>
        <taxon>Philodinidae</taxon>
        <taxon>Didymodactylos</taxon>
    </lineage>
</organism>
<gene>
    <name evidence="3" type="ORF">GPM918_LOCUS40530</name>
    <name evidence="4" type="ORF">SRO942_LOCUS41480</name>
</gene>
<feature type="region of interest" description="Disordered" evidence="1">
    <location>
        <begin position="1"/>
        <end position="20"/>
    </location>
</feature>